<feature type="non-terminal residue" evidence="1">
    <location>
        <position position="112"/>
    </location>
</feature>
<name>A0A8J9VB90_9NEOP</name>
<dbReference type="OrthoDB" id="9974792at2759"/>
<dbReference type="EMBL" id="OV170231">
    <property type="protein sequence ID" value="CAH0716170.1"/>
    <property type="molecule type" value="Genomic_DNA"/>
</dbReference>
<reference evidence="1" key="1">
    <citation type="submission" date="2021-12" db="EMBL/GenBank/DDBJ databases">
        <authorList>
            <person name="Martin H S."/>
        </authorList>
    </citation>
    <scope>NUCLEOTIDE SEQUENCE</scope>
</reference>
<keyword evidence="2" id="KW-1185">Reference proteome</keyword>
<evidence type="ECO:0000313" key="1">
    <source>
        <dbReference type="EMBL" id="CAH0716170.1"/>
    </source>
</evidence>
<dbReference type="AlphaFoldDB" id="A0A8J9VB90"/>
<sequence length="112" mass="12923">MFSVRIREYDNIRRFLTPSMPLREVHLEHGVDLSIAQRQDSDISCFMRVLAYHYAANLVTLSIHQWRTATLPIQRVVQIMPHLTRLTYIGRVNATDLRNALLIVACGVCDSE</sequence>
<accession>A0A8J9VB90</accession>
<organism evidence="1 2">
    <name type="scientific">Brenthis ino</name>
    <name type="common">lesser marbled fritillary</name>
    <dbReference type="NCBI Taxonomy" id="405034"/>
    <lineage>
        <taxon>Eukaryota</taxon>
        <taxon>Metazoa</taxon>
        <taxon>Ecdysozoa</taxon>
        <taxon>Arthropoda</taxon>
        <taxon>Hexapoda</taxon>
        <taxon>Insecta</taxon>
        <taxon>Pterygota</taxon>
        <taxon>Neoptera</taxon>
        <taxon>Endopterygota</taxon>
        <taxon>Lepidoptera</taxon>
        <taxon>Glossata</taxon>
        <taxon>Ditrysia</taxon>
        <taxon>Papilionoidea</taxon>
        <taxon>Nymphalidae</taxon>
        <taxon>Heliconiinae</taxon>
        <taxon>Argynnini</taxon>
        <taxon>Brenthis</taxon>
    </lineage>
</organism>
<evidence type="ECO:0000313" key="2">
    <source>
        <dbReference type="Proteomes" id="UP000838878"/>
    </source>
</evidence>
<proteinExistence type="predicted"/>
<dbReference type="Proteomes" id="UP000838878">
    <property type="component" value="Chromosome 11"/>
</dbReference>
<protein>
    <submittedName>
        <fullName evidence="1">Uncharacterized protein</fullName>
    </submittedName>
</protein>
<gene>
    <name evidence="1" type="ORF">BINO364_LOCUS2989</name>
</gene>